<evidence type="ECO:0000256" key="3">
    <source>
        <dbReference type="ARBA" id="ARBA00022777"/>
    </source>
</evidence>
<dbReference type="Gene3D" id="3.40.1190.20">
    <property type="match status" value="1"/>
</dbReference>
<comment type="caution">
    <text evidence="5">The sequence shown here is derived from an EMBL/GenBank/DDBJ whole genome shotgun (WGS) entry which is preliminary data.</text>
</comment>
<dbReference type="PANTHER" id="PTHR43085">
    <property type="entry name" value="HEXOKINASE FAMILY MEMBER"/>
    <property type="match status" value="1"/>
</dbReference>
<dbReference type="EMBL" id="QTJU01000007">
    <property type="protein sequence ID" value="RFM26772.1"/>
    <property type="molecule type" value="Genomic_DNA"/>
</dbReference>
<sequence length="295" mass="32392">MSNSLHQVVCFGESLWDILPSGKQVGGAPLNVAYHLHKLGQRPAIISRIGFDDHGQQLIQTMERHGVCTDYFQVDYNKPTGVVTGQLKNEQEMVYTIAQDAAWDHIEKETEAAQLVQQAQYFVYGSLAARSTASAATLFSLLDLVPCKVFDMNLRAPFYNRNTLELLMNRADILKLNIDELELVTGWFSPLLNITDRIKSLQTRFGFRMLIVTCGAKGAIVACGDEWYSCKGLPVKIADTVGCGDAFLAALLCKQLEGATVADSLAFANQLAAFIGTQQGACPDYHPADISPQLQ</sequence>
<dbReference type="InterPro" id="IPR050306">
    <property type="entry name" value="PfkB_Carbo_kinase"/>
</dbReference>
<protein>
    <submittedName>
        <fullName evidence="5">Carbohydrate kinase</fullName>
    </submittedName>
</protein>
<keyword evidence="6" id="KW-1185">Reference proteome</keyword>
<comment type="similarity">
    <text evidence="1">Belongs to the carbohydrate kinase PfkB family.</text>
</comment>
<dbReference type="OrthoDB" id="9813569at2"/>
<proteinExistence type="inferred from homology"/>
<keyword evidence="2" id="KW-0808">Transferase</keyword>
<dbReference type="PANTHER" id="PTHR43085:SF57">
    <property type="entry name" value="CARBOHYDRATE KINASE PFKB DOMAIN-CONTAINING PROTEIN"/>
    <property type="match status" value="1"/>
</dbReference>
<dbReference type="GO" id="GO:0016301">
    <property type="term" value="F:kinase activity"/>
    <property type="evidence" value="ECO:0007669"/>
    <property type="project" value="UniProtKB-KW"/>
</dbReference>
<evidence type="ECO:0000259" key="4">
    <source>
        <dbReference type="Pfam" id="PF00294"/>
    </source>
</evidence>
<dbReference type="Proteomes" id="UP000261284">
    <property type="component" value="Unassembled WGS sequence"/>
</dbReference>
<gene>
    <name evidence="5" type="ORF">DXN05_17410</name>
</gene>
<dbReference type="AlphaFoldDB" id="A0A3E1NFW5"/>
<dbReference type="PROSITE" id="PS00583">
    <property type="entry name" value="PFKB_KINASES_1"/>
    <property type="match status" value="1"/>
</dbReference>
<organism evidence="5 6">
    <name type="scientific">Deminuibacter soli</name>
    <dbReference type="NCBI Taxonomy" id="2291815"/>
    <lineage>
        <taxon>Bacteria</taxon>
        <taxon>Pseudomonadati</taxon>
        <taxon>Bacteroidota</taxon>
        <taxon>Chitinophagia</taxon>
        <taxon>Chitinophagales</taxon>
        <taxon>Chitinophagaceae</taxon>
        <taxon>Deminuibacter</taxon>
    </lineage>
</organism>
<dbReference type="InterPro" id="IPR002173">
    <property type="entry name" value="Carboh/pur_kinase_PfkB_CS"/>
</dbReference>
<evidence type="ECO:0000313" key="6">
    <source>
        <dbReference type="Proteomes" id="UP000261284"/>
    </source>
</evidence>
<name>A0A3E1NFW5_9BACT</name>
<dbReference type="SUPFAM" id="SSF53613">
    <property type="entry name" value="Ribokinase-like"/>
    <property type="match status" value="1"/>
</dbReference>
<evidence type="ECO:0000256" key="1">
    <source>
        <dbReference type="ARBA" id="ARBA00010688"/>
    </source>
</evidence>
<reference evidence="5 6" key="1">
    <citation type="submission" date="2018-08" db="EMBL/GenBank/DDBJ databases">
        <title>Chitinophagaceae sp. K23C18032701, a novel bacterium isolated from forest soil.</title>
        <authorList>
            <person name="Wang C."/>
        </authorList>
    </citation>
    <scope>NUCLEOTIDE SEQUENCE [LARGE SCALE GENOMIC DNA]</scope>
    <source>
        <strain evidence="5 6">K23C18032701</strain>
    </source>
</reference>
<dbReference type="Pfam" id="PF00294">
    <property type="entry name" value="PfkB"/>
    <property type="match status" value="1"/>
</dbReference>
<evidence type="ECO:0000313" key="5">
    <source>
        <dbReference type="EMBL" id="RFM26772.1"/>
    </source>
</evidence>
<accession>A0A3E1NFW5</accession>
<dbReference type="RefSeq" id="WP_116848556.1">
    <property type="nucleotide sequence ID" value="NZ_QTJU01000007.1"/>
</dbReference>
<feature type="domain" description="Carbohydrate kinase PfkB" evidence="4">
    <location>
        <begin position="23"/>
        <end position="283"/>
    </location>
</feature>
<dbReference type="CDD" id="cd01167">
    <property type="entry name" value="bac_FRK"/>
    <property type="match status" value="1"/>
</dbReference>
<evidence type="ECO:0000256" key="2">
    <source>
        <dbReference type="ARBA" id="ARBA00022679"/>
    </source>
</evidence>
<keyword evidence="3 5" id="KW-0418">Kinase</keyword>
<dbReference type="InterPro" id="IPR011611">
    <property type="entry name" value="PfkB_dom"/>
</dbReference>
<dbReference type="InterPro" id="IPR029056">
    <property type="entry name" value="Ribokinase-like"/>
</dbReference>